<dbReference type="InterPro" id="IPR011576">
    <property type="entry name" value="Pyridox_Oxase_N"/>
</dbReference>
<organism evidence="2 3">
    <name type="scientific">Kurthia populi</name>
    <dbReference type="NCBI Taxonomy" id="1562132"/>
    <lineage>
        <taxon>Bacteria</taxon>
        <taxon>Bacillati</taxon>
        <taxon>Bacillota</taxon>
        <taxon>Bacilli</taxon>
        <taxon>Bacillales</taxon>
        <taxon>Caryophanaceae</taxon>
        <taxon>Kurthia</taxon>
    </lineage>
</organism>
<evidence type="ECO:0000313" key="2">
    <source>
        <dbReference type="EMBL" id="MFD2868326.1"/>
    </source>
</evidence>
<gene>
    <name evidence="2" type="ORF">ACFSY7_07425</name>
</gene>
<dbReference type="InterPro" id="IPR052917">
    <property type="entry name" value="Stress-Dev_Protein"/>
</dbReference>
<evidence type="ECO:0000313" key="3">
    <source>
        <dbReference type="Proteomes" id="UP001597568"/>
    </source>
</evidence>
<dbReference type="EMBL" id="JBHUOR010000040">
    <property type="protein sequence ID" value="MFD2868326.1"/>
    <property type="molecule type" value="Genomic_DNA"/>
</dbReference>
<evidence type="ECO:0000259" key="1">
    <source>
        <dbReference type="Pfam" id="PF01243"/>
    </source>
</evidence>
<feature type="domain" description="Pyridoxamine 5'-phosphate oxidase N-terminal" evidence="1">
    <location>
        <begin position="7"/>
        <end position="123"/>
    </location>
</feature>
<reference evidence="3" key="1">
    <citation type="journal article" date="2019" name="Int. J. Syst. Evol. Microbiol.">
        <title>The Global Catalogue of Microorganisms (GCM) 10K type strain sequencing project: providing services to taxonomists for standard genome sequencing and annotation.</title>
        <authorList>
            <consortium name="The Broad Institute Genomics Platform"/>
            <consortium name="The Broad Institute Genome Sequencing Center for Infectious Disease"/>
            <person name="Wu L."/>
            <person name="Ma J."/>
        </authorList>
    </citation>
    <scope>NUCLEOTIDE SEQUENCE [LARGE SCALE GENOMIC DNA]</scope>
    <source>
        <strain evidence="3">KCTC 33522</strain>
    </source>
</reference>
<name>A0ABW5XZ86_9BACL</name>
<dbReference type="SUPFAM" id="SSF50475">
    <property type="entry name" value="FMN-binding split barrel"/>
    <property type="match status" value="1"/>
</dbReference>
<dbReference type="Pfam" id="PF01243">
    <property type="entry name" value="PNPOx_N"/>
    <property type="match status" value="1"/>
</dbReference>
<proteinExistence type="predicted"/>
<dbReference type="Proteomes" id="UP001597568">
    <property type="component" value="Unassembled WGS sequence"/>
</dbReference>
<comment type="caution">
    <text evidence="2">The sequence shown here is derived from an EMBL/GenBank/DDBJ whole genome shotgun (WGS) entry which is preliminary data.</text>
</comment>
<protein>
    <submittedName>
        <fullName evidence="2">Pyridoxamine 5'-phosphate oxidase family protein</fullName>
    </submittedName>
</protein>
<dbReference type="RefSeq" id="WP_380147411.1">
    <property type="nucleotide sequence ID" value="NZ_JBHUOR010000040.1"/>
</dbReference>
<sequence>MDSKLQALEILKKQPYGVMGTVDGDKPYARIMTFIHDEDLTLYTIAPVHSNILKHVEHNPFTHILYGYEDHEDDVFLEIEGQVEQAEDTEKAMAVLQNYDRIHRNSFNEQHHVLLKIKPIRMRIMHTTRNEPLEVIIH</sequence>
<accession>A0ABW5XZ86</accession>
<dbReference type="PANTHER" id="PTHR34818">
    <property type="entry name" value="PROTEIN BLI-3"/>
    <property type="match status" value="1"/>
</dbReference>
<dbReference type="PANTHER" id="PTHR34818:SF1">
    <property type="entry name" value="PROTEIN BLI-3"/>
    <property type="match status" value="1"/>
</dbReference>
<keyword evidence="3" id="KW-1185">Reference proteome</keyword>
<dbReference type="Gene3D" id="2.30.110.10">
    <property type="entry name" value="Electron Transport, Fmn-binding Protein, Chain A"/>
    <property type="match status" value="1"/>
</dbReference>
<dbReference type="InterPro" id="IPR012349">
    <property type="entry name" value="Split_barrel_FMN-bd"/>
</dbReference>